<evidence type="ECO:0000256" key="4">
    <source>
        <dbReference type="ARBA" id="ARBA00023002"/>
    </source>
</evidence>
<dbReference type="PATRIC" id="fig|68223.7.peg.1289"/>
<sequence>MPVSDIVPLSPDFDADPHSFFAKLRAAGPVHLVSDPNTRLSEPYWLVVGYEEARAALTHPGLRKDWHATDMFPEFERTAANANMLESDPPHHTRLRRLVAREFTARRVEAMRPRVEQITDGLLDAMAARPERSADLIRDLAFPLPMTVICELLGVPDLDRESFREWSNDVVAPKPGTLDNTAQRRLSAYLVDLVAAKAESPGDDLLSALIRTRDEDGDSLSPDELIGMAFLLLVAGHETTVNLISNGVRALLAHPDQLAALRADWDGLLGGAVEEMLRYDGPVQNSTYRYTGEDVEIGGVVIPAGQAVLVSLAGAGRDPERFPEPDVFDIRRAPGGHLAFGHGLHFCIGAPLARMEGRIAVRGLLERFPDLALDPAGGPLEWLPGALMHGVSRLPVRW</sequence>
<dbReference type="InterPro" id="IPR017972">
    <property type="entry name" value="Cyt_P450_CS"/>
</dbReference>
<evidence type="ECO:0000256" key="3">
    <source>
        <dbReference type="ARBA" id="ARBA00022723"/>
    </source>
</evidence>
<dbReference type="GO" id="GO:0005506">
    <property type="term" value="F:iron ion binding"/>
    <property type="evidence" value="ECO:0007669"/>
    <property type="project" value="InterPro"/>
</dbReference>
<comment type="similarity">
    <text evidence="1 7">Belongs to the cytochrome P450 family.</text>
</comment>
<dbReference type="PANTHER" id="PTHR46696:SF1">
    <property type="entry name" value="CYTOCHROME P450 YJIB-RELATED"/>
    <property type="match status" value="1"/>
</dbReference>
<keyword evidence="5 7" id="KW-0408">Iron</keyword>
<dbReference type="RefSeq" id="WP_045950017.1">
    <property type="nucleotide sequence ID" value="NZ_JZWV01000755.1"/>
</dbReference>
<evidence type="ECO:0000313" key="9">
    <source>
        <dbReference type="Proteomes" id="UP000033551"/>
    </source>
</evidence>
<keyword evidence="2 7" id="KW-0349">Heme</keyword>
<reference evidence="8 9" key="1">
    <citation type="submission" date="2015-02" db="EMBL/GenBank/DDBJ databases">
        <authorList>
            <person name="Ju K.-S."/>
            <person name="Doroghazi J.R."/>
            <person name="Metcalf W."/>
        </authorList>
    </citation>
    <scope>NUCLEOTIDE SEQUENCE [LARGE SCALE GENOMIC DNA]</scope>
    <source>
        <strain evidence="8 9">NRRL ISP-5550</strain>
    </source>
</reference>
<evidence type="ECO:0000256" key="5">
    <source>
        <dbReference type="ARBA" id="ARBA00023004"/>
    </source>
</evidence>
<accession>A0A0F4J1L7</accession>
<keyword evidence="3 7" id="KW-0479">Metal-binding</keyword>
<keyword evidence="6 7" id="KW-0503">Monooxygenase</keyword>
<dbReference type="OrthoDB" id="5500002at2"/>
<dbReference type="GO" id="GO:0004497">
    <property type="term" value="F:monooxygenase activity"/>
    <property type="evidence" value="ECO:0007669"/>
    <property type="project" value="UniProtKB-KW"/>
</dbReference>
<dbReference type="PANTHER" id="PTHR46696">
    <property type="entry name" value="P450, PUTATIVE (EUROFUNG)-RELATED"/>
    <property type="match status" value="1"/>
</dbReference>
<protein>
    <submittedName>
        <fullName evidence="8">Cytochrome P450</fullName>
    </submittedName>
</protein>
<evidence type="ECO:0000256" key="6">
    <source>
        <dbReference type="ARBA" id="ARBA00023033"/>
    </source>
</evidence>
<dbReference type="InterPro" id="IPR036396">
    <property type="entry name" value="Cyt_P450_sf"/>
</dbReference>
<dbReference type="EMBL" id="JZWV01000755">
    <property type="protein sequence ID" value="KJY28175.1"/>
    <property type="molecule type" value="Genomic_DNA"/>
</dbReference>
<dbReference type="Gene3D" id="1.10.630.10">
    <property type="entry name" value="Cytochrome P450"/>
    <property type="match status" value="1"/>
</dbReference>
<dbReference type="PROSITE" id="PS00086">
    <property type="entry name" value="CYTOCHROME_P450"/>
    <property type="match status" value="1"/>
</dbReference>
<dbReference type="SUPFAM" id="SSF48264">
    <property type="entry name" value="Cytochrome P450"/>
    <property type="match status" value="1"/>
</dbReference>
<evidence type="ECO:0000256" key="2">
    <source>
        <dbReference type="ARBA" id="ARBA00022617"/>
    </source>
</evidence>
<dbReference type="InterPro" id="IPR001128">
    <property type="entry name" value="Cyt_P450"/>
</dbReference>
<evidence type="ECO:0000256" key="1">
    <source>
        <dbReference type="ARBA" id="ARBA00010617"/>
    </source>
</evidence>
<name>A0A0F4J1L7_9ACTN</name>
<evidence type="ECO:0000313" key="8">
    <source>
        <dbReference type="EMBL" id="KJY28175.1"/>
    </source>
</evidence>
<keyword evidence="9" id="KW-1185">Reference proteome</keyword>
<dbReference type="GO" id="GO:0020037">
    <property type="term" value="F:heme binding"/>
    <property type="evidence" value="ECO:0007669"/>
    <property type="project" value="InterPro"/>
</dbReference>
<organism evidence="8 9">
    <name type="scientific">Streptomyces katrae</name>
    <dbReference type="NCBI Taxonomy" id="68223"/>
    <lineage>
        <taxon>Bacteria</taxon>
        <taxon>Bacillati</taxon>
        <taxon>Actinomycetota</taxon>
        <taxon>Actinomycetes</taxon>
        <taxon>Kitasatosporales</taxon>
        <taxon>Streptomycetaceae</taxon>
        <taxon>Streptomyces</taxon>
    </lineage>
</organism>
<dbReference type="Pfam" id="PF00067">
    <property type="entry name" value="p450"/>
    <property type="match status" value="2"/>
</dbReference>
<dbReference type="AlphaFoldDB" id="A0A0F4J1L7"/>
<keyword evidence="4 7" id="KW-0560">Oxidoreductase</keyword>
<dbReference type="GO" id="GO:0016705">
    <property type="term" value="F:oxidoreductase activity, acting on paired donors, with incorporation or reduction of molecular oxygen"/>
    <property type="evidence" value="ECO:0007669"/>
    <property type="project" value="InterPro"/>
</dbReference>
<dbReference type="Proteomes" id="UP000033551">
    <property type="component" value="Unassembled WGS sequence"/>
</dbReference>
<evidence type="ECO:0000256" key="7">
    <source>
        <dbReference type="RuleBase" id="RU000461"/>
    </source>
</evidence>
<gene>
    <name evidence="8" type="ORF">VR44_25945</name>
</gene>
<dbReference type="InterPro" id="IPR002397">
    <property type="entry name" value="Cyt_P450_B"/>
</dbReference>
<dbReference type="FunFam" id="1.10.630.10:FF:000018">
    <property type="entry name" value="Cytochrome P450 monooxygenase"/>
    <property type="match status" value="1"/>
</dbReference>
<dbReference type="PRINTS" id="PR00359">
    <property type="entry name" value="BP450"/>
</dbReference>
<proteinExistence type="inferred from homology"/>
<dbReference type="CDD" id="cd11029">
    <property type="entry name" value="CYP107-like"/>
    <property type="match status" value="1"/>
</dbReference>
<comment type="caution">
    <text evidence="8">The sequence shown here is derived from an EMBL/GenBank/DDBJ whole genome shotgun (WGS) entry which is preliminary data.</text>
</comment>